<accession>A0A438FG94</accession>
<evidence type="ECO:0000256" key="2">
    <source>
        <dbReference type="ARBA" id="ARBA00022670"/>
    </source>
</evidence>
<feature type="domain" description="Ubiquitin-like protease family profile" evidence="5">
    <location>
        <begin position="527"/>
        <end position="719"/>
    </location>
</feature>
<comment type="caution">
    <text evidence="6">The sequence shown here is derived from an EMBL/GenBank/DDBJ whole genome shotgun (WGS) entry which is preliminary data.</text>
</comment>
<dbReference type="InterPro" id="IPR038765">
    <property type="entry name" value="Papain-like_cys_pep_sf"/>
</dbReference>
<evidence type="ECO:0000256" key="1">
    <source>
        <dbReference type="ARBA" id="ARBA00005234"/>
    </source>
</evidence>
<keyword evidence="4" id="KW-0788">Thiol protease</keyword>
<dbReference type="Pfam" id="PF02902">
    <property type="entry name" value="Peptidase_C48"/>
    <property type="match status" value="1"/>
</dbReference>
<proteinExistence type="inferred from homology"/>
<dbReference type="GO" id="GO:0008234">
    <property type="term" value="F:cysteine-type peptidase activity"/>
    <property type="evidence" value="ECO:0007669"/>
    <property type="project" value="UniProtKB-KW"/>
</dbReference>
<dbReference type="Gene3D" id="3.40.395.10">
    <property type="entry name" value="Adenoviral Proteinase, Chain A"/>
    <property type="match status" value="1"/>
</dbReference>
<reference evidence="6 7" key="1">
    <citation type="journal article" date="2018" name="PLoS Genet.">
        <title>Population sequencing reveals clonal diversity and ancestral inbreeding in the grapevine cultivar Chardonnay.</title>
        <authorList>
            <person name="Roach M.J."/>
            <person name="Johnson D.L."/>
            <person name="Bohlmann J."/>
            <person name="van Vuuren H.J."/>
            <person name="Jones S.J."/>
            <person name="Pretorius I.S."/>
            <person name="Schmidt S.A."/>
            <person name="Borneman A.R."/>
        </authorList>
    </citation>
    <scope>NUCLEOTIDE SEQUENCE [LARGE SCALE GENOMIC DNA]</scope>
    <source>
        <strain evidence="7">cv. Chardonnay</strain>
        <tissue evidence="6">Leaf</tissue>
    </source>
</reference>
<dbReference type="InterPro" id="IPR003653">
    <property type="entry name" value="Peptidase_C48_C"/>
</dbReference>
<evidence type="ECO:0000313" key="7">
    <source>
        <dbReference type="Proteomes" id="UP000288805"/>
    </source>
</evidence>
<dbReference type="AlphaFoldDB" id="A0A438FG94"/>
<organism evidence="6 7">
    <name type="scientific">Vitis vinifera</name>
    <name type="common">Grape</name>
    <dbReference type="NCBI Taxonomy" id="29760"/>
    <lineage>
        <taxon>Eukaryota</taxon>
        <taxon>Viridiplantae</taxon>
        <taxon>Streptophyta</taxon>
        <taxon>Embryophyta</taxon>
        <taxon>Tracheophyta</taxon>
        <taxon>Spermatophyta</taxon>
        <taxon>Magnoliopsida</taxon>
        <taxon>eudicotyledons</taxon>
        <taxon>Gunneridae</taxon>
        <taxon>Pentapetalae</taxon>
        <taxon>rosids</taxon>
        <taxon>Vitales</taxon>
        <taxon>Vitaceae</taxon>
        <taxon>Viteae</taxon>
        <taxon>Vitis</taxon>
    </lineage>
</organism>
<dbReference type="Proteomes" id="UP000288805">
    <property type="component" value="Unassembled WGS sequence"/>
</dbReference>
<keyword evidence="2" id="KW-0645">Protease</keyword>
<comment type="similarity">
    <text evidence="1">Belongs to the peptidase C48 family.</text>
</comment>
<dbReference type="PROSITE" id="PS50600">
    <property type="entry name" value="ULP_PROTEASE"/>
    <property type="match status" value="1"/>
</dbReference>
<dbReference type="GO" id="GO:0006508">
    <property type="term" value="P:proteolysis"/>
    <property type="evidence" value="ECO:0007669"/>
    <property type="project" value="UniProtKB-KW"/>
</dbReference>
<dbReference type="SUPFAM" id="SSF54001">
    <property type="entry name" value="Cysteine proteinases"/>
    <property type="match status" value="1"/>
</dbReference>
<evidence type="ECO:0000256" key="4">
    <source>
        <dbReference type="ARBA" id="ARBA00022807"/>
    </source>
</evidence>
<dbReference type="EMBL" id="QGNW01000913">
    <property type="protein sequence ID" value="RVW59014.1"/>
    <property type="molecule type" value="Genomic_DNA"/>
</dbReference>
<dbReference type="PANTHER" id="PTHR12606:SF157">
    <property type="entry name" value="OS06G0122600 PROTEIN"/>
    <property type="match status" value="1"/>
</dbReference>
<protein>
    <recommendedName>
        <fullName evidence="5">Ubiquitin-like protease family profile domain-containing protein</fullName>
    </recommendedName>
</protein>
<sequence>MRRGWNGGDPSRTHPVAIPICREDSYKCPPLGFEVDEKWMAMIFGKWDSDCFLRSYGDLSLSWFECFGAMDHAYLGKGCSFDMRSYDHAWVDNHMACLSGSHAQSLEKLVNLSLTYQLRMLTSKFKTSNGREIVPLRRHSSWVKTTVGFNRANLFEADVADLIKDVSTARWRPPSPSTGIKDVFTGGWRPPSPSERDGLEVVRNPKRPIGAWIHYYNDQLAMMKEKDKGVKINDDVRSNIAIYIFRLDAPRANIDSIKKMNWAEFVLSYLVHGIEEFKKKQQSGLFYHEHISFEEKFLPLYTRPSPRITAWGDDEVLDRKRRLKKLGGYANENLKIWVIENEIRDCVDGNATTMASENEDDEKFVINLNKDVIKRVDGGNLMEMDKTFQQLKTHLIDMAYGASSSSCDQILAKFEENYTTVKGLFLRSSGKPLRMHEEGTKNDMLSCERSLEDTNNMNVNEHYLHTLSNEKLCTEDLNEKNEDACATSIEVHIIPDENQNILPLPIKRSRRDYGKEPLRALCGYPNHVMKTRSSRERKPSKFKVSPFVHKLRKMVKREASESIPMSIREDVVDTQSFNVLQSLVADYVFNKALSKSELLVDFGHEHGVRGDFACLRPRQNLMDVLFIPMHDECPGHWYLCVIDFKNSHIQILDSLRSKNRDKFRFQSVKTVVEFCQTFFKLYDIGKDVFQFSIDWAPSIPTQENGWDCGVHVIRHMQRFKNGDSMTSSDFFSTLVDWLTNDVQPCELVEDLSQPPQTILDAESPGVGVQLSD</sequence>
<name>A0A438FG94_VITVI</name>
<keyword evidence="3" id="KW-0378">Hydrolase</keyword>
<gene>
    <name evidence="6" type="ORF">CK203_106018</name>
</gene>
<evidence type="ECO:0000313" key="6">
    <source>
        <dbReference type="EMBL" id="RVW59014.1"/>
    </source>
</evidence>
<dbReference type="PANTHER" id="PTHR12606">
    <property type="entry name" value="SENTRIN/SUMO-SPECIFIC PROTEASE"/>
    <property type="match status" value="1"/>
</dbReference>
<evidence type="ECO:0000256" key="3">
    <source>
        <dbReference type="ARBA" id="ARBA00022801"/>
    </source>
</evidence>
<evidence type="ECO:0000259" key="5">
    <source>
        <dbReference type="PROSITE" id="PS50600"/>
    </source>
</evidence>